<dbReference type="PANTHER" id="PTHR43827">
    <property type="entry name" value="2,5-DIKETO-D-GLUCONIC ACID REDUCTASE"/>
    <property type="match status" value="1"/>
</dbReference>
<feature type="domain" description="NADP-dependent oxidoreductase" evidence="4">
    <location>
        <begin position="79"/>
        <end position="329"/>
    </location>
</feature>
<protein>
    <recommendedName>
        <fullName evidence="4">NADP-dependent oxidoreductase domain-containing protein</fullName>
    </recommendedName>
</protein>
<keyword evidence="2" id="KW-0521">NADP</keyword>
<dbReference type="InterPro" id="IPR036812">
    <property type="entry name" value="NAD(P)_OxRdtase_dom_sf"/>
</dbReference>
<evidence type="ECO:0000259" key="4">
    <source>
        <dbReference type="Pfam" id="PF00248"/>
    </source>
</evidence>
<keyword evidence="3" id="KW-0560">Oxidoreductase</keyword>
<dbReference type="eggNOG" id="KOG1577">
    <property type="taxonomic scope" value="Eukaryota"/>
</dbReference>
<keyword evidence="6" id="KW-1185">Reference proteome</keyword>
<dbReference type="OMA" id="IGTGTRW"/>
<dbReference type="GO" id="GO:0016652">
    <property type="term" value="F:oxidoreductase activity, acting on NAD(P)H as acceptor"/>
    <property type="evidence" value="ECO:0007669"/>
    <property type="project" value="InterPro"/>
</dbReference>
<dbReference type="RefSeq" id="XP_007676035.1">
    <property type="nucleotide sequence ID" value="XM_007677845.1"/>
</dbReference>
<dbReference type="InterPro" id="IPR044494">
    <property type="entry name" value="AKR3C2/3"/>
</dbReference>
<dbReference type="Proteomes" id="UP000011761">
    <property type="component" value="Unassembled WGS sequence"/>
</dbReference>
<dbReference type="GeneID" id="19112165"/>
<evidence type="ECO:0000313" key="5">
    <source>
        <dbReference type="EMBL" id="EMC96219.1"/>
    </source>
</evidence>
<gene>
    <name evidence="5" type="ORF">BAUCODRAFT_33569</name>
</gene>
<dbReference type="GO" id="GO:0016616">
    <property type="term" value="F:oxidoreductase activity, acting on the CH-OH group of donors, NAD or NADP as acceptor"/>
    <property type="evidence" value="ECO:0007669"/>
    <property type="project" value="UniProtKB-ARBA"/>
</dbReference>
<reference evidence="5 6" key="1">
    <citation type="journal article" date="2012" name="PLoS Pathog.">
        <title>Diverse lifestyles and strategies of plant pathogenesis encoded in the genomes of eighteen Dothideomycetes fungi.</title>
        <authorList>
            <person name="Ohm R.A."/>
            <person name="Feau N."/>
            <person name="Henrissat B."/>
            <person name="Schoch C.L."/>
            <person name="Horwitz B.A."/>
            <person name="Barry K.W."/>
            <person name="Condon B.J."/>
            <person name="Copeland A.C."/>
            <person name="Dhillon B."/>
            <person name="Glaser F."/>
            <person name="Hesse C.N."/>
            <person name="Kosti I."/>
            <person name="LaButti K."/>
            <person name="Lindquist E.A."/>
            <person name="Lucas S."/>
            <person name="Salamov A.A."/>
            <person name="Bradshaw R.E."/>
            <person name="Ciuffetti L."/>
            <person name="Hamelin R.C."/>
            <person name="Kema G.H.J."/>
            <person name="Lawrence C."/>
            <person name="Scott J.A."/>
            <person name="Spatafora J.W."/>
            <person name="Turgeon B.G."/>
            <person name="de Wit P.J.G.M."/>
            <person name="Zhong S."/>
            <person name="Goodwin S.B."/>
            <person name="Grigoriev I.V."/>
        </authorList>
    </citation>
    <scope>NUCLEOTIDE SEQUENCE [LARGE SCALE GENOMIC DNA]</scope>
    <source>
        <strain evidence="5 6">UAMH 10762</strain>
    </source>
</reference>
<sequence length="350" mass="39366">MLAASSTYYEHSMSAVSFILRTQRALRVSPGQILLQAHRHHLSIKPSPSRTSATMANIHTPIPNLKLNDGNSIPMLGYGTGTAWYKSGDESKIDQACIDSVKLALKLNYYHQDGAEVYKTETELGTAIKQSGVPREKLFVTTKVITNISDIPSALKASLKKLQLSYVDLYLIHSPFFSESKEEHQQKWRDMESLKAQGLAKSIGVSNYLPEHLEWILESCNTPPAVNQIEFHPYLQRTDLIKYNKSKGIATEAYGPLSPITKGQGGPVDDVLASLAKKYAVNPSEILLRWCIDQDIVPITTSGKEQRLSDYLRAMTFKLTPKEIQMINEEGSKKHFRGFWTHKFADNDRR</sequence>
<dbReference type="KEGG" id="bcom:BAUCODRAFT_33569"/>
<dbReference type="PROSITE" id="PS00062">
    <property type="entry name" value="ALDOKETO_REDUCTASE_2"/>
    <property type="match status" value="1"/>
</dbReference>
<name>M2NAQ1_BAUPA</name>
<dbReference type="CDD" id="cd19120">
    <property type="entry name" value="AKR_AKR3C2-3"/>
    <property type="match status" value="1"/>
</dbReference>
<dbReference type="AlphaFoldDB" id="M2NAQ1"/>
<evidence type="ECO:0000256" key="3">
    <source>
        <dbReference type="ARBA" id="ARBA00023002"/>
    </source>
</evidence>
<dbReference type="PRINTS" id="PR00069">
    <property type="entry name" value="ALDKETRDTASE"/>
</dbReference>
<evidence type="ECO:0000256" key="1">
    <source>
        <dbReference type="ARBA" id="ARBA00007905"/>
    </source>
</evidence>
<dbReference type="HOGENOM" id="CLU_023205_0_3_1"/>
<evidence type="ECO:0000256" key="2">
    <source>
        <dbReference type="ARBA" id="ARBA00022857"/>
    </source>
</evidence>
<dbReference type="OrthoDB" id="416253at2759"/>
<comment type="similarity">
    <text evidence="1">Belongs to the aldo/keto reductase family.</text>
</comment>
<dbReference type="EMBL" id="KB445555">
    <property type="protein sequence ID" value="EMC96219.1"/>
    <property type="molecule type" value="Genomic_DNA"/>
</dbReference>
<evidence type="ECO:0000313" key="6">
    <source>
        <dbReference type="Proteomes" id="UP000011761"/>
    </source>
</evidence>
<dbReference type="SUPFAM" id="SSF51430">
    <property type="entry name" value="NAD(P)-linked oxidoreductase"/>
    <property type="match status" value="1"/>
</dbReference>
<dbReference type="InterPro" id="IPR020471">
    <property type="entry name" value="AKR"/>
</dbReference>
<accession>M2NAQ1</accession>
<dbReference type="InterPro" id="IPR023210">
    <property type="entry name" value="NADP_OxRdtase_dom"/>
</dbReference>
<dbReference type="Pfam" id="PF00248">
    <property type="entry name" value="Aldo_ket_red"/>
    <property type="match status" value="1"/>
</dbReference>
<dbReference type="InterPro" id="IPR018170">
    <property type="entry name" value="Aldo/ket_reductase_CS"/>
</dbReference>
<dbReference type="Gene3D" id="3.20.20.100">
    <property type="entry name" value="NADP-dependent oxidoreductase domain"/>
    <property type="match status" value="1"/>
</dbReference>
<organism evidence="5 6">
    <name type="scientific">Baudoinia panamericana (strain UAMH 10762)</name>
    <name type="common">Angels' share fungus</name>
    <name type="synonym">Baudoinia compniacensis (strain UAMH 10762)</name>
    <dbReference type="NCBI Taxonomy" id="717646"/>
    <lineage>
        <taxon>Eukaryota</taxon>
        <taxon>Fungi</taxon>
        <taxon>Dikarya</taxon>
        <taxon>Ascomycota</taxon>
        <taxon>Pezizomycotina</taxon>
        <taxon>Dothideomycetes</taxon>
        <taxon>Dothideomycetidae</taxon>
        <taxon>Mycosphaerellales</taxon>
        <taxon>Teratosphaeriaceae</taxon>
        <taxon>Baudoinia</taxon>
    </lineage>
</organism>
<dbReference type="PANTHER" id="PTHR43827:SF3">
    <property type="entry name" value="NADP-DEPENDENT OXIDOREDUCTASE DOMAIN-CONTAINING PROTEIN"/>
    <property type="match status" value="1"/>
</dbReference>
<dbReference type="FunFam" id="3.20.20.100:FF:000002">
    <property type="entry name" value="2,5-diketo-D-gluconic acid reductase A"/>
    <property type="match status" value="1"/>
</dbReference>
<proteinExistence type="inferred from homology"/>